<dbReference type="PROSITE" id="PS51257">
    <property type="entry name" value="PROKAR_LIPOPROTEIN"/>
    <property type="match status" value="1"/>
</dbReference>
<reference evidence="1 2" key="1">
    <citation type="submission" date="2019-01" db="EMBL/GenBank/DDBJ databases">
        <title>Comparative genomic analysis identifies haemin-independent Haemophilus haemolyticus: a formal re-classification of Haemophilus intermedius.</title>
        <authorList>
            <person name="Harris T.M."/>
            <person name="Price E.P."/>
            <person name="Sarovich D.S."/>
            <person name="Norskov-Lauritsen N."/>
            <person name="Beissbarth J."/>
            <person name="Chang A.B."/>
            <person name="Smith-Vaughan H.C."/>
        </authorList>
    </citation>
    <scope>NUCLEOTIDE SEQUENCE [LARGE SCALE GENOMIC DNA]</scope>
    <source>
        <strain evidence="1 2">CCUG 15949</strain>
    </source>
</reference>
<evidence type="ECO:0008006" key="3">
    <source>
        <dbReference type="Google" id="ProtNLM"/>
    </source>
</evidence>
<comment type="caution">
    <text evidence="1">The sequence shown here is derived from an EMBL/GenBank/DDBJ whole genome shotgun (WGS) entry which is preliminary data.</text>
</comment>
<protein>
    <recommendedName>
        <fullName evidence="3">Lipoprotein</fullName>
    </recommendedName>
</protein>
<organism evidence="1 2">
    <name type="scientific">Haemophilus haemolyticus</name>
    <dbReference type="NCBI Taxonomy" id="726"/>
    <lineage>
        <taxon>Bacteria</taxon>
        <taxon>Pseudomonadati</taxon>
        <taxon>Pseudomonadota</taxon>
        <taxon>Gammaproteobacteria</taxon>
        <taxon>Pasteurellales</taxon>
        <taxon>Pasteurellaceae</taxon>
        <taxon>Haemophilus</taxon>
    </lineage>
</organism>
<accession>A0ABY2YPZ7</accession>
<evidence type="ECO:0000313" key="2">
    <source>
        <dbReference type="Proteomes" id="UP000318353"/>
    </source>
</evidence>
<proteinExistence type="predicted"/>
<evidence type="ECO:0000313" key="1">
    <source>
        <dbReference type="EMBL" id="TPH06059.1"/>
    </source>
</evidence>
<dbReference type="EMBL" id="SDPH01000005">
    <property type="protein sequence ID" value="TPH06059.1"/>
    <property type="molecule type" value="Genomic_DNA"/>
</dbReference>
<gene>
    <name evidence="1" type="ORF">EUX50_02610</name>
</gene>
<sequence length="172" mass="18932">MIKRLCLSGILLIAIYGCGSSVPPIPTLYVQYNSFPESARLLCVNANGVFQDQGYTPSTLQYRITDIELQNGYVQTSPCKAVWVGGANEDYPVKFTVTPNGASYTTHVSSKSVKNIDIQFDGQRKQAAAIERQAAAISSASESKNTWRVQNPYSYVPRTTYCNTYGTLTTCF</sequence>
<keyword evidence="2" id="KW-1185">Reference proteome</keyword>
<dbReference type="RefSeq" id="WP_140585925.1">
    <property type="nucleotide sequence ID" value="NZ_SDPH01000005.1"/>
</dbReference>
<name>A0ABY2YPZ7_HAEHA</name>
<dbReference type="Proteomes" id="UP000318353">
    <property type="component" value="Unassembled WGS sequence"/>
</dbReference>